<sequence>MNAQDEADLPEASVERRAPHAGADYGEVVELCRRVVLGGRGPRYLAHYTDGVFDFAVNDVADGPDPYGRVGHHVVNEVGALDAALEEVRTGRLIRVVLRTDAGAVLCCSVVPREHLVGFVPDVAAVWSADVELAKLVTQLRARVSLGSQNPGGWLSAKPEDLGGPPAPSEVDEERTVPGGDPEQLCRAALSPADLHYAALWGGGEPVVAEDVFDDPAVGRFFTQLDPGARRRFYAELGSRLPTVVGQFGRIVGPVLAPRVRQLTLDVEQGAVYYYRLRPGEYLVGVTLDQNAVALAERRMTDLSMAFAGG</sequence>
<comment type="caution">
    <text evidence="2">The sequence shown here is derived from an EMBL/GenBank/DDBJ whole genome shotgun (WGS) entry which is preliminary data.</text>
</comment>
<name>A0ABW3FYP1_9PSEU</name>
<dbReference type="EMBL" id="JBHTIW010000028">
    <property type="protein sequence ID" value="MFD0923078.1"/>
    <property type="molecule type" value="Genomic_DNA"/>
</dbReference>
<gene>
    <name evidence="2" type="ORF">ACFQ16_25310</name>
</gene>
<protein>
    <submittedName>
        <fullName evidence="2">Uncharacterized protein</fullName>
    </submittedName>
</protein>
<organism evidence="2 3">
    <name type="scientific">Saccharopolyspora rosea</name>
    <dbReference type="NCBI Taxonomy" id="524884"/>
    <lineage>
        <taxon>Bacteria</taxon>
        <taxon>Bacillati</taxon>
        <taxon>Actinomycetota</taxon>
        <taxon>Actinomycetes</taxon>
        <taxon>Pseudonocardiales</taxon>
        <taxon>Pseudonocardiaceae</taxon>
        <taxon>Saccharopolyspora</taxon>
    </lineage>
</organism>
<reference evidence="3" key="1">
    <citation type="journal article" date="2019" name="Int. J. Syst. Evol. Microbiol.">
        <title>The Global Catalogue of Microorganisms (GCM) 10K type strain sequencing project: providing services to taxonomists for standard genome sequencing and annotation.</title>
        <authorList>
            <consortium name="The Broad Institute Genomics Platform"/>
            <consortium name="The Broad Institute Genome Sequencing Center for Infectious Disease"/>
            <person name="Wu L."/>
            <person name="Ma J."/>
        </authorList>
    </citation>
    <scope>NUCLEOTIDE SEQUENCE [LARGE SCALE GENOMIC DNA]</scope>
    <source>
        <strain evidence="3">CCUG 56401</strain>
    </source>
</reference>
<evidence type="ECO:0000313" key="3">
    <source>
        <dbReference type="Proteomes" id="UP001597018"/>
    </source>
</evidence>
<proteinExistence type="predicted"/>
<accession>A0ABW3FYP1</accession>
<feature type="region of interest" description="Disordered" evidence="1">
    <location>
        <begin position="152"/>
        <end position="181"/>
    </location>
</feature>
<evidence type="ECO:0000313" key="2">
    <source>
        <dbReference type="EMBL" id="MFD0923078.1"/>
    </source>
</evidence>
<evidence type="ECO:0000256" key="1">
    <source>
        <dbReference type="SAM" id="MobiDB-lite"/>
    </source>
</evidence>
<dbReference type="Proteomes" id="UP001597018">
    <property type="component" value="Unassembled WGS sequence"/>
</dbReference>
<keyword evidence="3" id="KW-1185">Reference proteome</keyword>
<dbReference type="RefSeq" id="WP_263252043.1">
    <property type="nucleotide sequence ID" value="NZ_BAABLT010000021.1"/>
</dbReference>